<keyword evidence="8" id="KW-1185">Reference proteome</keyword>
<sequence>MAEAAVPRSRYQDLVREYEALAMAEATVPLSTFRELLREHGKLLREHKKLQQSHRDSLARLEKAKLKVNEARASVRKWQHYIDKHPKYVEGKGKIAPLKAPSPVSYALPAADVKTNDQNPSTAKRGLPFTGLELLPSPDCSGDVPYLSHDSSAPDLPDGSRTRVTHGAQGDAPAQHHPSSQTTDPGSDPQEPDVIRVKPEPDHDDEPVVVSSRFLKKQKPVEPMAGMAHRGTHSDPYKIKREDSEASQFMPHIPAFVSSALDTQASDLDTPNRQIRTPRKRQKISHTSDENLLSSSHDLNELISGDPQFADENTPPSSALNENTNISDAHDTRVQQPTSTNRHGSQTSTTSHPRSSGGPLQPLSTNTPILPRTSAIKNKGERLPRQRESLVQRLDDMGEDNTDVHDAGPPSARKGRRLDNLLQGNETPQNKNVIASRMHSSSTRAKQRHSSPATTPRMAVKETTPNPPLRSPKAPVLRMLNPPSRLLPRDSRKSDFQPPSDPRPDEDPLRSRPIARLGLDDFRINALYAGTDFAFNTSIRDRATRACLPGCTKACCATLQRFAGHANIDQSGSLTDEDEVLLKAWVGDEDTSMLSASQKQTLVATARAEKFARQHGRHRQVFERAKSPPGYWETDMPSTQDLEKHRKQAREKVRDEVRVRWVEAMKGGGRGQWRFKDEVEG</sequence>
<accession>A0A9P4J7H9</accession>
<keyword evidence="3" id="KW-0539">Nucleus</keyword>
<protein>
    <recommendedName>
        <fullName evidence="6">DNA endonuclease activator Ctp1 C-terminal domain-containing protein</fullName>
    </recommendedName>
</protein>
<evidence type="ECO:0000313" key="8">
    <source>
        <dbReference type="Proteomes" id="UP000799439"/>
    </source>
</evidence>
<feature type="region of interest" description="Disordered" evidence="5">
    <location>
        <begin position="262"/>
        <end position="512"/>
    </location>
</feature>
<dbReference type="GO" id="GO:0006281">
    <property type="term" value="P:DNA repair"/>
    <property type="evidence" value="ECO:0007669"/>
    <property type="project" value="InterPro"/>
</dbReference>
<evidence type="ECO:0000256" key="4">
    <source>
        <dbReference type="SAM" id="Coils"/>
    </source>
</evidence>
<comment type="caution">
    <text evidence="7">The sequence shown here is derived from an EMBL/GenBank/DDBJ whole genome shotgun (WGS) entry which is preliminary data.</text>
</comment>
<evidence type="ECO:0000256" key="1">
    <source>
        <dbReference type="ARBA" id="ARBA00004123"/>
    </source>
</evidence>
<keyword evidence="2" id="KW-0227">DNA damage</keyword>
<dbReference type="EMBL" id="ML996082">
    <property type="protein sequence ID" value="KAF2156156.1"/>
    <property type="molecule type" value="Genomic_DNA"/>
</dbReference>
<feature type="coiled-coil region" evidence="4">
    <location>
        <begin position="33"/>
        <end position="64"/>
    </location>
</feature>
<feature type="region of interest" description="Disordered" evidence="5">
    <location>
        <begin position="141"/>
        <end position="215"/>
    </location>
</feature>
<feature type="compositionally biased region" description="Polar residues" evidence="5">
    <location>
        <begin position="314"/>
        <end position="327"/>
    </location>
</feature>
<dbReference type="AlphaFoldDB" id="A0A9P4J7H9"/>
<evidence type="ECO:0000313" key="7">
    <source>
        <dbReference type="EMBL" id="KAF2156156.1"/>
    </source>
</evidence>
<dbReference type="Pfam" id="PF08573">
    <property type="entry name" value="SAE2"/>
    <property type="match status" value="1"/>
</dbReference>
<dbReference type="GO" id="GO:0005634">
    <property type="term" value="C:nucleus"/>
    <property type="evidence" value="ECO:0007669"/>
    <property type="project" value="UniProtKB-SubCell"/>
</dbReference>
<gene>
    <name evidence="7" type="ORF">K461DRAFT_91064</name>
</gene>
<feature type="compositionally biased region" description="Polar residues" evidence="5">
    <location>
        <begin position="262"/>
        <end position="275"/>
    </location>
</feature>
<evidence type="ECO:0000256" key="5">
    <source>
        <dbReference type="SAM" id="MobiDB-lite"/>
    </source>
</evidence>
<proteinExistence type="predicted"/>
<comment type="subcellular location">
    <subcellularLocation>
        <location evidence="1">Nucleus</location>
    </subcellularLocation>
</comment>
<feature type="compositionally biased region" description="Basic and acidic residues" evidence="5">
    <location>
        <begin position="378"/>
        <end position="406"/>
    </location>
</feature>
<organism evidence="7 8">
    <name type="scientific">Myriangium duriaei CBS 260.36</name>
    <dbReference type="NCBI Taxonomy" id="1168546"/>
    <lineage>
        <taxon>Eukaryota</taxon>
        <taxon>Fungi</taxon>
        <taxon>Dikarya</taxon>
        <taxon>Ascomycota</taxon>
        <taxon>Pezizomycotina</taxon>
        <taxon>Dothideomycetes</taxon>
        <taxon>Dothideomycetidae</taxon>
        <taxon>Myriangiales</taxon>
        <taxon>Myriangiaceae</taxon>
        <taxon>Myriangium</taxon>
    </lineage>
</organism>
<dbReference type="OrthoDB" id="5801062at2759"/>
<evidence type="ECO:0000259" key="6">
    <source>
        <dbReference type="Pfam" id="PF08573"/>
    </source>
</evidence>
<evidence type="ECO:0000256" key="3">
    <source>
        <dbReference type="ARBA" id="ARBA00023242"/>
    </source>
</evidence>
<feature type="domain" description="DNA endonuclease activator Ctp1 C-terminal" evidence="6">
    <location>
        <begin position="534"/>
        <end position="640"/>
    </location>
</feature>
<dbReference type="Proteomes" id="UP000799439">
    <property type="component" value="Unassembled WGS sequence"/>
</dbReference>
<keyword evidence="4" id="KW-0175">Coiled coil</keyword>
<name>A0A9P4J7H9_9PEZI</name>
<reference evidence="7" key="1">
    <citation type="journal article" date="2020" name="Stud. Mycol.">
        <title>101 Dothideomycetes genomes: a test case for predicting lifestyles and emergence of pathogens.</title>
        <authorList>
            <person name="Haridas S."/>
            <person name="Albert R."/>
            <person name="Binder M."/>
            <person name="Bloem J."/>
            <person name="Labutti K."/>
            <person name="Salamov A."/>
            <person name="Andreopoulos B."/>
            <person name="Baker S."/>
            <person name="Barry K."/>
            <person name="Bills G."/>
            <person name="Bluhm B."/>
            <person name="Cannon C."/>
            <person name="Castanera R."/>
            <person name="Culley D."/>
            <person name="Daum C."/>
            <person name="Ezra D."/>
            <person name="Gonzalez J."/>
            <person name="Henrissat B."/>
            <person name="Kuo A."/>
            <person name="Liang C."/>
            <person name="Lipzen A."/>
            <person name="Lutzoni F."/>
            <person name="Magnuson J."/>
            <person name="Mondo S."/>
            <person name="Nolan M."/>
            <person name="Ohm R."/>
            <person name="Pangilinan J."/>
            <person name="Park H.-J."/>
            <person name="Ramirez L."/>
            <person name="Alfaro M."/>
            <person name="Sun H."/>
            <person name="Tritt A."/>
            <person name="Yoshinaga Y."/>
            <person name="Zwiers L.-H."/>
            <person name="Turgeon B."/>
            <person name="Goodwin S."/>
            <person name="Spatafora J."/>
            <person name="Crous P."/>
            <person name="Grigoriev I."/>
        </authorList>
    </citation>
    <scope>NUCLEOTIDE SEQUENCE</scope>
    <source>
        <strain evidence="7">CBS 260.36</strain>
    </source>
</reference>
<feature type="compositionally biased region" description="Polar residues" evidence="5">
    <location>
        <begin position="334"/>
        <end position="354"/>
    </location>
</feature>
<feature type="compositionally biased region" description="Polar residues" evidence="5">
    <location>
        <begin position="422"/>
        <end position="454"/>
    </location>
</feature>
<evidence type="ECO:0000256" key="2">
    <source>
        <dbReference type="ARBA" id="ARBA00022763"/>
    </source>
</evidence>
<dbReference type="InterPro" id="IPR013882">
    <property type="entry name" value="Ctp1_C"/>
</dbReference>